<evidence type="ECO:0000313" key="1">
    <source>
        <dbReference type="EMBL" id="QNO47023.1"/>
    </source>
</evidence>
<sequence length="71" mass="8089">MLIEGTTDKALTSQSKRLYSQLKKKIKAHELPIRYSHIETARYGKLMNLLIAFSEQVAAKNAKKGKERQGE</sequence>
<organism evidence="1">
    <name type="scientific">Candidatus Methanogaster sp. ANME-2c ERB4</name>
    <dbReference type="NCBI Taxonomy" id="2759911"/>
    <lineage>
        <taxon>Archaea</taxon>
        <taxon>Methanobacteriati</taxon>
        <taxon>Methanobacteriota</taxon>
        <taxon>Stenosarchaea group</taxon>
        <taxon>Methanomicrobia</taxon>
        <taxon>Methanosarcinales</taxon>
        <taxon>ANME-2 cluster</taxon>
        <taxon>Candidatus Methanogasteraceae</taxon>
        <taxon>Candidatus Methanogaster</taxon>
    </lineage>
</organism>
<protein>
    <submittedName>
        <fullName evidence="1">Uncharacterized protein</fullName>
    </submittedName>
</protein>
<name>A0A7G9YG89_9EURY</name>
<proteinExistence type="predicted"/>
<gene>
    <name evidence="1" type="ORF">JMDIOONB_00035</name>
</gene>
<reference evidence="1" key="1">
    <citation type="submission" date="2020-06" db="EMBL/GenBank/DDBJ databases">
        <title>Unique genomic features of the anaerobic methanotrophic archaea.</title>
        <authorList>
            <person name="Chadwick G.L."/>
            <person name="Skennerton C.T."/>
            <person name="Laso-Perez R."/>
            <person name="Leu A.O."/>
            <person name="Speth D.R."/>
            <person name="Yu H."/>
            <person name="Morgan-Lang C."/>
            <person name="Hatzenpichler R."/>
            <person name="Goudeau D."/>
            <person name="Malmstrom R."/>
            <person name="Brazelton W.J."/>
            <person name="Woyke T."/>
            <person name="Hallam S.J."/>
            <person name="Tyson G.W."/>
            <person name="Wegener G."/>
            <person name="Boetius A."/>
            <person name="Orphan V."/>
        </authorList>
    </citation>
    <scope>NUCLEOTIDE SEQUENCE</scope>
</reference>
<dbReference type="AlphaFoldDB" id="A0A7G9YG89"/>
<dbReference type="EMBL" id="MT631237">
    <property type="protein sequence ID" value="QNO47023.1"/>
    <property type="molecule type" value="Genomic_DNA"/>
</dbReference>
<accession>A0A7G9YG89</accession>